<dbReference type="AlphaFoldDB" id="Q6MV46"/>
<protein>
    <submittedName>
        <fullName evidence="1">Probable dynein light chain, cytoplasmic</fullName>
    </submittedName>
</protein>
<name>Q6MV46_NEUCS</name>
<dbReference type="VEuPathDB" id="FungiDB:NCU02610"/>
<organism evidence="1">
    <name type="scientific">Neurospora crassa</name>
    <dbReference type="NCBI Taxonomy" id="5141"/>
    <lineage>
        <taxon>Eukaryota</taxon>
        <taxon>Fungi</taxon>
        <taxon>Dikarya</taxon>
        <taxon>Ascomycota</taxon>
        <taxon>Pezizomycotina</taxon>
        <taxon>Sordariomycetes</taxon>
        <taxon>Sordariomycetidae</taxon>
        <taxon>Sordariales</taxon>
        <taxon>Sordariaceae</taxon>
        <taxon>Neurospora</taxon>
    </lineage>
</organism>
<dbReference type="GO" id="GO:0007017">
    <property type="term" value="P:microtubule-based process"/>
    <property type="evidence" value="ECO:0007669"/>
    <property type="project" value="InterPro"/>
</dbReference>
<reference evidence="1" key="1">
    <citation type="submission" date="2003-11" db="EMBL/GenBank/DDBJ databases">
        <authorList>
            <person name="Schulte U."/>
            <person name="Aign V."/>
            <person name="Hoheisel J."/>
            <person name="Brandt P."/>
            <person name="Fartmann B."/>
            <person name="Holland R."/>
            <person name="Nyakatura G."/>
            <person name="Mewes H.W."/>
            <person name="Mannhaupt G."/>
        </authorList>
    </citation>
    <scope>NUCLEOTIDE SEQUENCE</scope>
</reference>
<gene>
    <name evidence="1" type="primary">53H1.120</name>
</gene>
<dbReference type="Gene3D" id="3.30.740.10">
    <property type="entry name" value="Protein Inhibitor Of Neuronal Nitric Oxide Synthase"/>
    <property type="match status" value="1"/>
</dbReference>
<proteinExistence type="predicted"/>
<dbReference type="InterPro" id="IPR037177">
    <property type="entry name" value="DLC_sf"/>
</dbReference>
<dbReference type="SUPFAM" id="SSF54648">
    <property type="entry name" value="DLC"/>
    <property type="match status" value="1"/>
</dbReference>
<accession>Q6MV46</accession>
<dbReference type="EMBL" id="BX842633">
    <property type="protein sequence ID" value="CAE76454.1"/>
    <property type="molecule type" value="Genomic_DNA"/>
</dbReference>
<reference evidence="1" key="2">
    <citation type="submission" date="2003-11" db="EMBL/GenBank/DDBJ databases">
        <authorList>
            <person name="German Neurospora genome project"/>
        </authorList>
    </citation>
    <scope>NUCLEOTIDE SEQUENCE</scope>
</reference>
<dbReference type="InterPro" id="IPR001372">
    <property type="entry name" value="Dynein_light_chain_typ-1/2"/>
</dbReference>
<dbReference type="GO" id="GO:0030286">
    <property type="term" value="C:dynein complex"/>
    <property type="evidence" value="ECO:0007669"/>
    <property type="project" value="InterPro"/>
</dbReference>
<dbReference type="Pfam" id="PF01221">
    <property type="entry name" value="Dynein_light"/>
    <property type="match status" value="1"/>
</dbReference>
<sequence>MGGDELKESVSPAPREKLEAQIKSADMTEDMQQEAVEVAQEAMAKFTVEKDIAQHIKKTVGPYPSSATTNGLGFGSILVMGLPG</sequence>
<evidence type="ECO:0000313" key="1">
    <source>
        <dbReference type="EMBL" id="CAE76454.1"/>
    </source>
</evidence>
<dbReference type="SMART" id="SM01375">
    <property type="entry name" value="Dynein_light"/>
    <property type="match status" value="1"/>
</dbReference>